<feature type="compositionally biased region" description="Basic and acidic residues" evidence="1">
    <location>
        <begin position="52"/>
        <end position="67"/>
    </location>
</feature>
<evidence type="ECO:0000256" key="1">
    <source>
        <dbReference type="SAM" id="MobiDB-lite"/>
    </source>
</evidence>
<evidence type="ECO:0000313" key="3">
    <source>
        <dbReference type="Proteomes" id="UP001141434"/>
    </source>
</evidence>
<proteinExistence type="predicted"/>
<comment type="caution">
    <text evidence="2">The sequence shown here is derived from an EMBL/GenBank/DDBJ whole genome shotgun (WGS) entry which is preliminary data.</text>
</comment>
<feature type="region of interest" description="Disordered" evidence="1">
    <location>
        <begin position="1"/>
        <end position="200"/>
    </location>
</feature>
<feature type="compositionally biased region" description="Polar residues" evidence="1">
    <location>
        <begin position="124"/>
        <end position="141"/>
    </location>
</feature>
<dbReference type="Proteomes" id="UP001141434">
    <property type="component" value="Unassembled WGS sequence"/>
</dbReference>
<dbReference type="OrthoDB" id="5424692at2759"/>
<dbReference type="EMBL" id="JAPMSZ010000004">
    <property type="protein sequence ID" value="KAJ5105133.1"/>
    <property type="molecule type" value="Genomic_DNA"/>
</dbReference>
<dbReference type="GeneID" id="81392230"/>
<evidence type="ECO:0000313" key="2">
    <source>
        <dbReference type="EMBL" id="KAJ5105133.1"/>
    </source>
</evidence>
<feature type="compositionally biased region" description="Polar residues" evidence="1">
    <location>
        <begin position="94"/>
        <end position="112"/>
    </location>
</feature>
<feature type="compositionally biased region" description="Low complexity" evidence="1">
    <location>
        <begin position="156"/>
        <end position="169"/>
    </location>
</feature>
<evidence type="ECO:0008006" key="4">
    <source>
        <dbReference type="Google" id="ProtNLM"/>
    </source>
</evidence>
<name>A0A9W9KGX4_9EURO</name>
<keyword evidence="3" id="KW-1185">Reference proteome</keyword>
<protein>
    <recommendedName>
        <fullName evidence="4">Serine/arginine repetitive matrix protein 1</fullName>
    </recommendedName>
</protein>
<dbReference type="RefSeq" id="XP_056514129.1">
    <property type="nucleotide sequence ID" value="XM_056653062.1"/>
</dbReference>
<sequence length="305" mass="33170">METGPGAASRRSSPGVRAERVDRARRTRSRSPFHESSSFQRWSRPPGLSPNRDSKFEREPSFADHVPENPAQTSFSPQPLPPAADKAQLDQYHLSGNRTGNEIPNQPRNHSVSPLPPSGPHQGPRSTTVQNRGSHNLSMLSAPTRPRRGPGSRENPWGGTPPRRGPVTPASHPPPSGPRSNFTPPGPGGGNYRHPSSRQNSVPFIAQSSAPRFTNHLAGLCSIVPGGRVLPSALDPAVEKRLSQLEADQEKLHEQMMGTQKSKRAELRDWDKLDRESSISALKSELAEGHLQRMADESIGGGIPF</sequence>
<dbReference type="AlphaFoldDB" id="A0A9W9KGX4"/>
<gene>
    <name evidence="2" type="ORF">NUU61_002480</name>
</gene>
<organism evidence="2 3">
    <name type="scientific">Penicillium alfredii</name>
    <dbReference type="NCBI Taxonomy" id="1506179"/>
    <lineage>
        <taxon>Eukaryota</taxon>
        <taxon>Fungi</taxon>
        <taxon>Dikarya</taxon>
        <taxon>Ascomycota</taxon>
        <taxon>Pezizomycotina</taxon>
        <taxon>Eurotiomycetes</taxon>
        <taxon>Eurotiomycetidae</taxon>
        <taxon>Eurotiales</taxon>
        <taxon>Aspergillaceae</taxon>
        <taxon>Penicillium</taxon>
    </lineage>
</organism>
<reference evidence="2" key="2">
    <citation type="journal article" date="2023" name="IMA Fungus">
        <title>Comparative genomic study of the Penicillium genus elucidates a diverse pangenome and 15 lateral gene transfer events.</title>
        <authorList>
            <person name="Petersen C."/>
            <person name="Sorensen T."/>
            <person name="Nielsen M.R."/>
            <person name="Sondergaard T.E."/>
            <person name="Sorensen J.L."/>
            <person name="Fitzpatrick D.A."/>
            <person name="Frisvad J.C."/>
            <person name="Nielsen K.L."/>
        </authorList>
    </citation>
    <scope>NUCLEOTIDE SEQUENCE</scope>
    <source>
        <strain evidence="2">IBT 34128</strain>
    </source>
</reference>
<reference evidence="2" key="1">
    <citation type="submission" date="2022-11" db="EMBL/GenBank/DDBJ databases">
        <authorList>
            <person name="Petersen C."/>
        </authorList>
    </citation>
    <scope>NUCLEOTIDE SEQUENCE</scope>
    <source>
        <strain evidence="2">IBT 34128</strain>
    </source>
</reference>
<accession>A0A9W9KGX4</accession>